<organism evidence="2 3">
    <name type="scientific">Lachnoclostridium phytofermentans (strain ATCC 700394 / DSM 18823 / ISDg)</name>
    <name type="common">Clostridium phytofermentans</name>
    <dbReference type="NCBI Taxonomy" id="357809"/>
    <lineage>
        <taxon>Bacteria</taxon>
        <taxon>Bacillati</taxon>
        <taxon>Bacillota</taxon>
        <taxon>Clostridia</taxon>
        <taxon>Lachnospirales</taxon>
        <taxon>Lachnospiraceae</taxon>
    </lineage>
</organism>
<feature type="transmembrane region" description="Helical" evidence="1">
    <location>
        <begin position="33"/>
        <end position="55"/>
    </location>
</feature>
<feature type="transmembrane region" description="Helical" evidence="1">
    <location>
        <begin position="67"/>
        <end position="94"/>
    </location>
</feature>
<sequence length="233" mass="25976">MKTQNRNMIGMISLILILTTIVLFFILTEKRVLIDWLGFAFIIAAELILMNGLLFMQRGRGNQKFIVLYPGMYSAIGFYTILSIAISILYMVVIRGGAKYLLSIQIVLFAAYLITILLLYNFSLHVGKVNEYVLDSVNKMQGLLNTVVVIQNINRNGTLVQKLNKLYDGIRFCDVSVTVATDDVIAVKLIELQQLIESNAEESAGAAGKLIDDIMVLIKKRAMEMSMIKAGGI</sequence>
<dbReference type="KEGG" id="cpy:Cphy_3770"/>
<keyword evidence="3" id="KW-1185">Reference proteome</keyword>
<dbReference type="Proteomes" id="UP000000370">
    <property type="component" value="Chromosome"/>
</dbReference>
<keyword evidence="1" id="KW-0472">Membrane</keyword>
<feature type="transmembrane region" description="Helical" evidence="1">
    <location>
        <begin position="100"/>
        <end position="120"/>
    </location>
</feature>
<dbReference type="STRING" id="357809.Cphy_3770"/>
<dbReference type="RefSeq" id="WP_012201765.1">
    <property type="nucleotide sequence ID" value="NC_010001.1"/>
</dbReference>
<feature type="transmembrane region" description="Helical" evidence="1">
    <location>
        <begin position="7"/>
        <end position="27"/>
    </location>
</feature>
<keyword evidence="1" id="KW-1133">Transmembrane helix</keyword>
<evidence type="ECO:0000313" key="3">
    <source>
        <dbReference type="Proteomes" id="UP000000370"/>
    </source>
</evidence>
<dbReference type="OrthoDB" id="9827571at2"/>
<dbReference type="AlphaFoldDB" id="A9KKC6"/>
<dbReference type="EMBL" id="CP000885">
    <property type="protein sequence ID" value="ABX44117.1"/>
    <property type="molecule type" value="Genomic_DNA"/>
</dbReference>
<name>A9KKC6_LACP7</name>
<gene>
    <name evidence="2" type="ordered locus">Cphy_3770</name>
</gene>
<accession>A9KKC6</accession>
<keyword evidence="1" id="KW-0812">Transmembrane</keyword>
<evidence type="ECO:0000313" key="2">
    <source>
        <dbReference type="EMBL" id="ABX44117.1"/>
    </source>
</evidence>
<evidence type="ECO:0000256" key="1">
    <source>
        <dbReference type="SAM" id="Phobius"/>
    </source>
</evidence>
<reference evidence="3" key="1">
    <citation type="submission" date="2007-11" db="EMBL/GenBank/DDBJ databases">
        <title>Complete genome sequence of Clostridium phytofermentans ISDg.</title>
        <authorList>
            <person name="Leschine S.B."/>
            <person name="Warnick T.A."/>
            <person name="Blanchard J.L."/>
            <person name="Schnell D.J."/>
            <person name="Petit E.L."/>
            <person name="LaTouf W.G."/>
            <person name="Copeland A."/>
            <person name="Lucas S."/>
            <person name="Lapidus A."/>
            <person name="Barry K."/>
            <person name="Glavina del Rio T."/>
            <person name="Dalin E."/>
            <person name="Tice H."/>
            <person name="Pitluck S."/>
            <person name="Kiss H."/>
            <person name="Brettin T."/>
            <person name="Bruce D."/>
            <person name="Detter J.C."/>
            <person name="Han C."/>
            <person name="Kuske C."/>
            <person name="Schmutz J."/>
            <person name="Larimer F."/>
            <person name="Land M."/>
            <person name="Hauser L."/>
            <person name="Kyrpides N."/>
            <person name="Kim E.A."/>
            <person name="Richardson P."/>
        </authorList>
    </citation>
    <scope>NUCLEOTIDE SEQUENCE [LARGE SCALE GENOMIC DNA]</scope>
    <source>
        <strain evidence="3">ATCC 700394 / DSM 18823 / ISDg</strain>
    </source>
</reference>
<protein>
    <submittedName>
        <fullName evidence="2">Uncharacterized protein</fullName>
    </submittedName>
</protein>
<dbReference type="HOGENOM" id="CLU_1188301_0_0_9"/>
<proteinExistence type="predicted"/>